<evidence type="ECO:0000256" key="1">
    <source>
        <dbReference type="SAM" id="MobiDB-lite"/>
    </source>
</evidence>
<feature type="transmembrane region" description="Helical" evidence="2">
    <location>
        <begin position="6"/>
        <end position="29"/>
    </location>
</feature>
<keyword evidence="2" id="KW-0472">Membrane</keyword>
<reference evidence="3" key="1">
    <citation type="submission" date="2022-05" db="EMBL/GenBank/DDBJ databases">
        <authorList>
            <person name="Colautti A."/>
            <person name="Iacumin L."/>
        </authorList>
    </citation>
    <scope>NUCLEOTIDE SEQUENCE</scope>
    <source>
        <strain evidence="3">SK 55</strain>
    </source>
</reference>
<dbReference type="Proteomes" id="UP001152173">
    <property type="component" value="Unassembled WGS sequence"/>
</dbReference>
<sequence>MIYYLFMGIFIIIASIFVLKNTQIIYLLFKLGFNFDVIRFMIVELLMVALVITILDSFGYTTSSFVISSLILGMFLPAVFETTQKRKPSKISKKKSKKQSSNDYAWSYYGGSGSSDCGDSGGDSGGDGGGSCD</sequence>
<feature type="transmembrane region" description="Helical" evidence="2">
    <location>
        <begin position="36"/>
        <end position="55"/>
    </location>
</feature>
<gene>
    <name evidence="3" type="ORF">M9R32_11930</name>
</gene>
<feature type="compositionally biased region" description="Gly residues" evidence="1">
    <location>
        <begin position="119"/>
        <end position="133"/>
    </location>
</feature>
<dbReference type="EMBL" id="JAMKBJ010000010">
    <property type="protein sequence ID" value="MCZ8537894.1"/>
    <property type="molecule type" value="Genomic_DNA"/>
</dbReference>
<feature type="transmembrane region" description="Helical" evidence="2">
    <location>
        <begin position="61"/>
        <end position="80"/>
    </location>
</feature>
<evidence type="ECO:0000313" key="4">
    <source>
        <dbReference type="Proteomes" id="UP001152173"/>
    </source>
</evidence>
<feature type="region of interest" description="Disordered" evidence="1">
    <location>
        <begin position="111"/>
        <end position="133"/>
    </location>
</feature>
<evidence type="ECO:0000256" key="2">
    <source>
        <dbReference type="SAM" id="Phobius"/>
    </source>
</evidence>
<dbReference type="AlphaFoldDB" id="A0A9X3LJY7"/>
<organism evidence="3 4">
    <name type="scientific">Paenisporosarcina quisquiliarum</name>
    <dbReference type="NCBI Taxonomy" id="365346"/>
    <lineage>
        <taxon>Bacteria</taxon>
        <taxon>Bacillati</taxon>
        <taxon>Bacillota</taxon>
        <taxon>Bacilli</taxon>
        <taxon>Bacillales</taxon>
        <taxon>Caryophanaceae</taxon>
        <taxon>Paenisporosarcina</taxon>
    </lineage>
</organism>
<protein>
    <submittedName>
        <fullName evidence="3">Uncharacterized protein</fullName>
    </submittedName>
</protein>
<dbReference type="RefSeq" id="WP_269926962.1">
    <property type="nucleotide sequence ID" value="NZ_JAMKBJ010000010.1"/>
</dbReference>
<comment type="caution">
    <text evidence="3">The sequence shown here is derived from an EMBL/GenBank/DDBJ whole genome shotgun (WGS) entry which is preliminary data.</text>
</comment>
<keyword evidence="2" id="KW-0812">Transmembrane</keyword>
<proteinExistence type="predicted"/>
<accession>A0A9X3LJY7</accession>
<keyword evidence="2" id="KW-1133">Transmembrane helix</keyword>
<keyword evidence="4" id="KW-1185">Reference proteome</keyword>
<evidence type="ECO:0000313" key="3">
    <source>
        <dbReference type="EMBL" id="MCZ8537894.1"/>
    </source>
</evidence>
<name>A0A9X3LJY7_9BACL</name>